<keyword evidence="2" id="KW-1185">Reference proteome</keyword>
<feature type="transmembrane region" description="Helical" evidence="1">
    <location>
        <begin position="72"/>
        <end position="93"/>
    </location>
</feature>
<dbReference type="WBParaSite" id="SVE_0667700.1">
    <property type="protein sequence ID" value="SVE_0667700.1"/>
    <property type="gene ID" value="SVE_0667700"/>
</dbReference>
<accession>A0A0K0FCV9</accession>
<keyword evidence="1" id="KW-0472">Membrane</keyword>
<dbReference type="Proteomes" id="UP000035680">
    <property type="component" value="Unassembled WGS sequence"/>
</dbReference>
<keyword evidence="1" id="KW-0812">Transmembrane</keyword>
<feature type="transmembrane region" description="Helical" evidence="1">
    <location>
        <begin position="99"/>
        <end position="119"/>
    </location>
</feature>
<sequence length="120" mass="13810">MLYTEYTELLICLFTFSYGGVAVYRCSEAACYMYPSGYMLAGSHHLSRVYYLMKRHVGACVLDQKFKKQTHLFNNNLLFSEIVTNNVYVLIILVRSSGYGVLFSTSDLFLLLLLLNFFLV</sequence>
<feature type="transmembrane region" description="Helical" evidence="1">
    <location>
        <begin position="6"/>
        <end position="24"/>
    </location>
</feature>
<name>A0A0K0FCV9_STRVS</name>
<dbReference type="AlphaFoldDB" id="A0A0K0FCV9"/>
<reference evidence="2" key="1">
    <citation type="submission" date="2014-07" db="EMBL/GenBank/DDBJ databases">
        <authorList>
            <person name="Martin A.A"/>
            <person name="De Silva N."/>
        </authorList>
    </citation>
    <scope>NUCLEOTIDE SEQUENCE</scope>
</reference>
<reference evidence="3" key="2">
    <citation type="submission" date="2015-08" db="UniProtKB">
        <authorList>
            <consortium name="WormBaseParasite"/>
        </authorList>
    </citation>
    <scope>IDENTIFICATION</scope>
</reference>
<organism evidence="2 3">
    <name type="scientific">Strongyloides venezuelensis</name>
    <name type="common">Threadworm</name>
    <dbReference type="NCBI Taxonomy" id="75913"/>
    <lineage>
        <taxon>Eukaryota</taxon>
        <taxon>Metazoa</taxon>
        <taxon>Ecdysozoa</taxon>
        <taxon>Nematoda</taxon>
        <taxon>Chromadorea</taxon>
        <taxon>Rhabditida</taxon>
        <taxon>Tylenchina</taxon>
        <taxon>Panagrolaimomorpha</taxon>
        <taxon>Strongyloidoidea</taxon>
        <taxon>Strongyloididae</taxon>
        <taxon>Strongyloides</taxon>
    </lineage>
</organism>
<proteinExistence type="predicted"/>
<keyword evidence="1" id="KW-1133">Transmembrane helix</keyword>
<protein>
    <submittedName>
        <fullName evidence="3">Secreted protein</fullName>
    </submittedName>
</protein>
<evidence type="ECO:0000256" key="1">
    <source>
        <dbReference type="SAM" id="Phobius"/>
    </source>
</evidence>
<evidence type="ECO:0000313" key="2">
    <source>
        <dbReference type="Proteomes" id="UP000035680"/>
    </source>
</evidence>
<evidence type="ECO:0000313" key="3">
    <source>
        <dbReference type="WBParaSite" id="SVE_0667700.1"/>
    </source>
</evidence>